<dbReference type="Pfam" id="PF01078">
    <property type="entry name" value="Mg_chelatase"/>
    <property type="match status" value="1"/>
</dbReference>
<dbReference type="GO" id="GO:0005524">
    <property type="term" value="F:ATP binding"/>
    <property type="evidence" value="ECO:0007669"/>
    <property type="project" value="InterPro"/>
</dbReference>
<evidence type="ECO:0000313" key="2">
    <source>
        <dbReference type="EMBL" id="QDU93927.1"/>
    </source>
</evidence>
<dbReference type="OrthoDB" id="9813147at2"/>
<evidence type="ECO:0000313" key="3">
    <source>
        <dbReference type="Proteomes" id="UP000317648"/>
    </source>
</evidence>
<name>A0A518DQ13_9BACT</name>
<dbReference type="EMBL" id="CP036433">
    <property type="protein sequence ID" value="QDU93927.1"/>
    <property type="molecule type" value="Genomic_DNA"/>
</dbReference>
<sequence length="222" mass="23549">MLAKLNTFSLLGIDALPVEVEVDVSAAAMPKVILVGLPESAVKESIHRVERAIVNSGFIRPQDRVVINLAPAELPKQAASFDLPITLGILAASGQMMGDRFEEYAVVGELSLEGTTRPVKGALSMAMATAKQQGLRGLVVPTASAQEAAVVEEIEVIAVDSLAQAVGFFSGLLDLDPTPSKIEELFDVFSKYDDDYGDVRGQEMAKRALTIAAAASHNILMV</sequence>
<organism evidence="2 3">
    <name type="scientific">Lignipirellula cremea</name>
    <dbReference type="NCBI Taxonomy" id="2528010"/>
    <lineage>
        <taxon>Bacteria</taxon>
        <taxon>Pseudomonadati</taxon>
        <taxon>Planctomycetota</taxon>
        <taxon>Planctomycetia</taxon>
        <taxon>Pirellulales</taxon>
        <taxon>Pirellulaceae</taxon>
        <taxon>Lignipirellula</taxon>
    </lineage>
</organism>
<dbReference type="Pfam" id="PF13541">
    <property type="entry name" value="ChlI"/>
    <property type="match status" value="1"/>
</dbReference>
<dbReference type="Gene3D" id="3.30.230.10">
    <property type="match status" value="1"/>
</dbReference>
<proteinExistence type="predicted"/>
<feature type="domain" description="Magnesium chelatase ChlI-like catalytic" evidence="1">
    <location>
        <begin position="195"/>
        <end position="222"/>
    </location>
</feature>
<dbReference type="InterPro" id="IPR014721">
    <property type="entry name" value="Ribsml_uS5_D2-typ_fold_subgr"/>
</dbReference>
<dbReference type="InterPro" id="IPR020568">
    <property type="entry name" value="Ribosomal_Su5_D2-typ_SF"/>
</dbReference>
<dbReference type="RefSeq" id="WP_145051466.1">
    <property type="nucleotide sequence ID" value="NZ_CP036433.1"/>
</dbReference>
<accession>A0A518DQ13</accession>
<dbReference type="SUPFAM" id="SSF54211">
    <property type="entry name" value="Ribosomal protein S5 domain 2-like"/>
    <property type="match status" value="1"/>
</dbReference>
<gene>
    <name evidence="2" type="primary">comM_1</name>
    <name evidence="2" type="ORF">Pla8534_17130</name>
</gene>
<dbReference type="InterPro" id="IPR000523">
    <property type="entry name" value="Mg_chelatse_chII-like_cat_dom"/>
</dbReference>
<keyword evidence="3" id="KW-1185">Reference proteome</keyword>
<protein>
    <submittedName>
        <fullName evidence="2">Competence protein ComM</fullName>
    </submittedName>
</protein>
<evidence type="ECO:0000259" key="1">
    <source>
        <dbReference type="Pfam" id="PF01078"/>
    </source>
</evidence>
<dbReference type="Proteomes" id="UP000317648">
    <property type="component" value="Chromosome"/>
</dbReference>
<dbReference type="KEGG" id="lcre:Pla8534_17130"/>
<dbReference type="AlphaFoldDB" id="A0A518DQ13"/>
<reference evidence="2 3" key="1">
    <citation type="submission" date="2019-02" db="EMBL/GenBank/DDBJ databases">
        <title>Deep-cultivation of Planctomycetes and their phenomic and genomic characterization uncovers novel biology.</title>
        <authorList>
            <person name="Wiegand S."/>
            <person name="Jogler M."/>
            <person name="Boedeker C."/>
            <person name="Pinto D."/>
            <person name="Vollmers J."/>
            <person name="Rivas-Marin E."/>
            <person name="Kohn T."/>
            <person name="Peeters S.H."/>
            <person name="Heuer A."/>
            <person name="Rast P."/>
            <person name="Oberbeckmann S."/>
            <person name="Bunk B."/>
            <person name="Jeske O."/>
            <person name="Meyerdierks A."/>
            <person name="Storesund J.E."/>
            <person name="Kallscheuer N."/>
            <person name="Luecker S."/>
            <person name="Lage O.M."/>
            <person name="Pohl T."/>
            <person name="Merkel B.J."/>
            <person name="Hornburger P."/>
            <person name="Mueller R.-W."/>
            <person name="Bruemmer F."/>
            <person name="Labrenz M."/>
            <person name="Spormann A.M."/>
            <person name="Op den Camp H."/>
            <person name="Overmann J."/>
            <person name="Amann R."/>
            <person name="Jetten M.S.M."/>
            <person name="Mascher T."/>
            <person name="Medema M.H."/>
            <person name="Devos D.P."/>
            <person name="Kaster A.-K."/>
            <person name="Ovreas L."/>
            <person name="Rohde M."/>
            <person name="Galperin M.Y."/>
            <person name="Jogler C."/>
        </authorList>
    </citation>
    <scope>NUCLEOTIDE SEQUENCE [LARGE SCALE GENOMIC DNA]</scope>
    <source>
        <strain evidence="2 3">Pla85_3_4</strain>
    </source>
</reference>